<dbReference type="NCBIfam" id="NF040672">
    <property type="entry name" value="SCO2322_fam"/>
    <property type="match status" value="1"/>
</dbReference>
<evidence type="ECO:0000256" key="1">
    <source>
        <dbReference type="SAM" id="MobiDB-lite"/>
    </source>
</evidence>
<keyword evidence="3" id="KW-0732">Signal</keyword>
<evidence type="ECO:0000256" key="2">
    <source>
        <dbReference type="SAM" id="Phobius"/>
    </source>
</evidence>
<accession>A0ABV8ZZB6</accession>
<name>A0ABV8ZZB6_9ACTN</name>
<dbReference type="InterPro" id="IPR047703">
    <property type="entry name" value="SCO2322-like"/>
</dbReference>
<feature type="region of interest" description="Disordered" evidence="1">
    <location>
        <begin position="178"/>
        <end position="217"/>
    </location>
</feature>
<dbReference type="RefSeq" id="WP_386441690.1">
    <property type="nucleotide sequence ID" value="NZ_JBHSFH010000003.1"/>
</dbReference>
<dbReference type="EMBL" id="JBHSFH010000003">
    <property type="protein sequence ID" value="MFC4493064.1"/>
    <property type="molecule type" value="Genomic_DNA"/>
</dbReference>
<evidence type="ECO:0000313" key="5">
    <source>
        <dbReference type="Proteomes" id="UP001595997"/>
    </source>
</evidence>
<keyword evidence="2" id="KW-1133">Transmembrane helix</keyword>
<feature type="transmembrane region" description="Helical" evidence="2">
    <location>
        <begin position="219"/>
        <end position="240"/>
    </location>
</feature>
<keyword evidence="5" id="KW-1185">Reference proteome</keyword>
<feature type="compositionally biased region" description="Gly residues" evidence="1">
    <location>
        <begin position="203"/>
        <end position="217"/>
    </location>
</feature>
<organism evidence="4 5">
    <name type="scientific">Streptomyces ovatisporus</name>
    <dbReference type="NCBI Taxonomy" id="1128682"/>
    <lineage>
        <taxon>Bacteria</taxon>
        <taxon>Bacillati</taxon>
        <taxon>Actinomycetota</taxon>
        <taxon>Actinomycetes</taxon>
        <taxon>Kitasatosporales</taxon>
        <taxon>Streptomycetaceae</taxon>
        <taxon>Streptomyces</taxon>
    </lineage>
</organism>
<feature type="region of interest" description="Disordered" evidence="1">
    <location>
        <begin position="123"/>
        <end position="142"/>
    </location>
</feature>
<keyword evidence="2" id="KW-0472">Membrane</keyword>
<reference evidence="5" key="1">
    <citation type="journal article" date="2019" name="Int. J. Syst. Evol. Microbiol.">
        <title>The Global Catalogue of Microorganisms (GCM) 10K type strain sequencing project: providing services to taxonomists for standard genome sequencing and annotation.</title>
        <authorList>
            <consortium name="The Broad Institute Genomics Platform"/>
            <consortium name="The Broad Institute Genome Sequencing Center for Infectious Disease"/>
            <person name="Wu L."/>
            <person name="Ma J."/>
        </authorList>
    </citation>
    <scope>NUCLEOTIDE SEQUENCE [LARGE SCALE GENOMIC DNA]</scope>
    <source>
        <strain evidence="5">CGMCC 4.7357</strain>
    </source>
</reference>
<protein>
    <submittedName>
        <fullName evidence="4">SCO2322 family protein</fullName>
    </submittedName>
</protein>
<keyword evidence="2" id="KW-0812">Transmembrane</keyword>
<comment type="caution">
    <text evidence="4">The sequence shown here is derived from an EMBL/GenBank/DDBJ whole genome shotgun (WGS) entry which is preliminary data.</text>
</comment>
<sequence length="247" mass="24787">MRGRGSGRGARLVRLGLVLAASFLAGTGPAAAAGATPVQDEGSYRYWSFWEQSSEGSWKYATKGPSVLRPEDGAVLGFRFALSEDSQDAAEPRGRTGFGAACADTDARQGRKRIAVRIDFGTAAHAPDGETPPKSRTACARVPGDASAAEALAAVAEPLRYNSVALLCAVEGYPERGCGEQVRGGEQSTEDGRPSGSAAAGKGDAGSGDGGAGAGAGGLGPLAGIGAGVAAVAVLAAAAVRQSRRRR</sequence>
<proteinExistence type="predicted"/>
<evidence type="ECO:0000256" key="3">
    <source>
        <dbReference type="SAM" id="SignalP"/>
    </source>
</evidence>
<dbReference type="Proteomes" id="UP001595997">
    <property type="component" value="Unassembled WGS sequence"/>
</dbReference>
<feature type="signal peptide" evidence="3">
    <location>
        <begin position="1"/>
        <end position="32"/>
    </location>
</feature>
<evidence type="ECO:0000313" key="4">
    <source>
        <dbReference type="EMBL" id="MFC4493064.1"/>
    </source>
</evidence>
<feature type="chain" id="PRO_5046831458" evidence="3">
    <location>
        <begin position="33"/>
        <end position="247"/>
    </location>
</feature>
<gene>
    <name evidence="4" type="ORF">ACFPA8_02800</name>
</gene>